<evidence type="ECO:0000256" key="3">
    <source>
        <dbReference type="SAM" id="MobiDB-lite"/>
    </source>
</evidence>
<comment type="similarity">
    <text evidence="1">Belongs to the short-chain dehydrogenases/reductases (SDR) family.</text>
</comment>
<keyword evidence="2" id="KW-0560">Oxidoreductase</keyword>
<name>A0ABY5CZD1_9ACTN</name>
<dbReference type="EMBL" id="CP099837">
    <property type="protein sequence ID" value="USY17159.1"/>
    <property type="molecule type" value="Genomic_DNA"/>
</dbReference>
<evidence type="ECO:0000256" key="2">
    <source>
        <dbReference type="ARBA" id="ARBA00023002"/>
    </source>
</evidence>
<organism evidence="4 5">
    <name type="scientific">Nocardiopsis exhalans</name>
    <dbReference type="NCBI Taxonomy" id="163604"/>
    <lineage>
        <taxon>Bacteria</taxon>
        <taxon>Bacillati</taxon>
        <taxon>Actinomycetota</taxon>
        <taxon>Actinomycetes</taxon>
        <taxon>Streptosporangiales</taxon>
        <taxon>Nocardiopsidaceae</taxon>
        <taxon>Nocardiopsis</taxon>
    </lineage>
</organism>
<dbReference type="InterPro" id="IPR002347">
    <property type="entry name" value="SDR_fam"/>
</dbReference>
<dbReference type="Pfam" id="PF13561">
    <property type="entry name" value="adh_short_C2"/>
    <property type="match status" value="1"/>
</dbReference>
<dbReference type="PANTHER" id="PTHR48107">
    <property type="entry name" value="NADPH-DEPENDENT ALDEHYDE REDUCTASE-LIKE PROTEIN, CHLOROPLASTIC-RELATED"/>
    <property type="match status" value="1"/>
</dbReference>
<evidence type="ECO:0000313" key="4">
    <source>
        <dbReference type="EMBL" id="USY17159.1"/>
    </source>
</evidence>
<dbReference type="SUPFAM" id="SSF51735">
    <property type="entry name" value="NAD(P)-binding Rossmann-fold domains"/>
    <property type="match status" value="1"/>
</dbReference>
<evidence type="ECO:0000256" key="1">
    <source>
        <dbReference type="ARBA" id="ARBA00006484"/>
    </source>
</evidence>
<dbReference type="RefSeq" id="WP_254416742.1">
    <property type="nucleotide sequence ID" value="NZ_BAAAJB010000063.1"/>
</dbReference>
<protein>
    <submittedName>
        <fullName evidence="4">SDR family oxidoreductase</fullName>
    </submittedName>
</protein>
<dbReference type="PRINTS" id="PR00081">
    <property type="entry name" value="GDHRDH"/>
</dbReference>
<feature type="region of interest" description="Disordered" evidence="3">
    <location>
        <begin position="1"/>
        <end position="22"/>
    </location>
</feature>
<dbReference type="Gene3D" id="3.40.50.720">
    <property type="entry name" value="NAD(P)-binding Rossmann-like Domain"/>
    <property type="match status" value="1"/>
</dbReference>
<dbReference type="CDD" id="cd05233">
    <property type="entry name" value="SDR_c"/>
    <property type="match status" value="1"/>
</dbReference>
<dbReference type="Proteomes" id="UP001055940">
    <property type="component" value="Chromosome"/>
</dbReference>
<dbReference type="PANTHER" id="PTHR48107:SF7">
    <property type="entry name" value="RE15974P"/>
    <property type="match status" value="1"/>
</dbReference>
<sequence length="270" mass="28515">MNAQHSSAQTPAPAAPAPSSGRPVVLVTGVGRTVGIGAAIARQLAESGWDVARTQWTPYDDRMPWGVEDAATDTIGTELAGHGAATLAVEADMAAPDSPARVFDEVEQRLGPVRALVICHCESVDSGILDTSVESFDRHLAVNARAPWLLVREFGRRFTGEYGSGRIIALTSDHVVHNLPYGASKGALDRIVLASARELAHLGVTANVINPGPVDTGWMPDQVREHCTEHTPLGRLGTPRDTAHLVDFLCSPQGGWVNGQLLKSDGGISA</sequence>
<accession>A0ABY5CZD1</accession>
<gene>
    <name evidence="4" type="ORF">NE857_17530</name>
</gene>
<keyword evidence="5" id="KW-1185">Reference proteome</keyword>
<dbReference type="InterPro" id="IPR036291">
    <property type="entry name" value="NAD(P)-bd_dom_sf"/>
</dbReference>
<evidence type="ECO:0000313" key="5">
    <source>
        <dbReference type="Proteomes" id="UP001055940"/>
    </source>
</evidence>
<proteinExistence type="inferred from homology"/>
<reference evidence="4" key="1">
    <citation type="submission" date="2022-06" db="EMBL/GenBank/DDBJ databases">
        <authorList>
            <person name="Ping M."/>
        </authorList>
    </citation>
    <scope>NUCLEOTIDE SEQUENCE</scope>
    <source>
        <strain evidence="4">JCM11759T</strain>
    </source>
</reference>